<name>A0A0C1FAD6_9FLAO</name>
<protein>
    <submittedName>
        <fullName evidence="1">Uncharacterized protein</fullName>
    </submittedName>
</protein>
<organism evidence="1 2">
    <name type="scientific">Kaistella jeonii</name>
    <dbReference type="NCBI Taxonomy" id="266749"/>
    <lineage>
        <taxon>Bacteria</taxon>
        <taxon>Pseudomonadati</taxon>
        <taxon>Bacteroidota</taxon>
        <taxon>Flavobacteriia</taxon>
        <taxon>Flavobacteriales</taxon>
        <taxon>Weeksellaceae</taxon>
        <taxon>Chryseobacterium group</taxon>
        <taxon>Kaistella</taxon>
    </lineage>
</organism>
<evidence type="ECO:0000313" key="2">
    <source>
        <dbReference type="Proteomes" id="UP000031473"/>
    </source>
</evidence>
<dbReference type="EMBL" id="JSYL01000002">
    <property type="protein sequence ID" value="KIA90092.1"/>
    <property type="molecule type" value="Genomic_DNA"/>
</dbReference>
<reference evidence="1 2" key="1">
    <citation type="submission" date="2014-10" db="EMBL/GenBank/DDBJ databases">
        <title>Kaistella jeonii genome.</title>
        <authorList>
            <person name="Clayton J.T."/>
            <person name="Newman J.D."/>
        </authorList>
    </citation>
    <scope>NUCLEOTIDE SEQUENCE [LARGE SCALE GENOMIC DNA]</scope>
    <source>
        <strain evidence="1 2">DSM 17048</strain>
    </source>
</reference>
<dbReference type="STRING" id="266749.SAMN05421876_102142"/>
<sequence length="114" mass="12132">MKKYFLTATVISLFLFSCKQSETKVETAENPDGTVTTTTVESNKTTGFDSTKVNATIDKTKENLDAAGKKIDDAADKAGEQLKKAGEDVKAAAAKGAEKVEQGAAKAKEDLQKK</sequence>
<dbReference type="AlphaFoldDB" id="A0A0C1FAD6"/>
<dbReference type="RefSeq" id="WP_039350052.1">
    <property type="nucleotide sequence ID" value="NZ_FOLA01000002.1"/>
</dbReference>
<gene>
    <name evidence="1" type="ORF">OA86_05745</name>
</gene>
<dbReference type="PROSITE" id="PS51257">
    <property type="entry name" value="PROKAR_LIPOPROTEIN"/>
    <property type="match status" value="1"/>
</dbReference>
<keyword evidence="2" id="KW-1185">Reference proteome</keyword>
<dbReference type="OrthoDB" id="1275146at2"/>
<evidence type="ECO:0000313" key="1">
    <source>
        <dbReference type="EMBL" id="KIA90092.1"/>
    </source>
</evidence>
<accession>A0A0C1FAD6</accession>
<comment type="caution">
    <text evidence="1">The sequence shown here is derived from an EMBL/GenBank/DDBJ whole genome shotgun (WGS) entry which is preliminary data.</text>
</comment>
<dbReference type="Proteomes" id="UP000031473">
    <property type="component" value="Unassembled WGS sequence"/>
</dbReference>
<proteinExistence type="predicted"/>